<protein>
    <submittedName>
        <fullName evidence="1">Leucine zipper putative tumor suppressor 2</fullName>
    </submittedName>
</protein>
<name>A0A5A7QX38_STRAF</name>
<proteinExistence type="predicted"/>
<gene>
    <name evidence="1" type="ORF">STAS_26813</name>
</gene>
<evidence type="ECO:0000313" key="1">
    <source>
        <dbReference type="EMBL" id="GER49558.1"/>
    </source>
</evidence>
<keyword evidence="2" id="KW-1185">Reference proteome</keyword>
<feature type="non-terminal residue" evidence="1">
    <location>
        <position position="1"/>
    </location>
</feature>
<dbReference type="AlphaFoldDB" id="A0A5A7QX38"/>
<organism evidence="1 2">
    <name type="scientific">Striga asiatica</name>
    <name type="common">Asiatic witchweed</name>
    <name type="synonym">Buchnera asiatica</name>
    <dbReference type="NCBI Taxonomy" id="4170"/>
    <lineage>
        <taxon>Eukaryota</taxon>
        <taxon>Viridiplantae</taxon>
        <taxon>Streptophyta</taxon>
        <taxon>Embryophyta</taxon>
        <taxon>Tracheophyta</taxon>
        <taxon>Spermatophyta</taxon>
        <taxon>Magnoliopsida</taxon>
        <taxon>eudicotyledons</taxon>
        <taxon>Gunneridae</taxon>
        <taxon>Pentapetalae</taxon>
        <taxon>asterids</taxon>
        <taxon>lamiids</taxon>
        <taxon>Lamiales</taxon>
        <taxon>Orobanchaceae</taxon>
        <taxon>Buchnereae</taxon>
        <taxon>Striga</taxon>
    </lineage>
</organism>
<comment type="caution">
    <text evidence="1">The sequence shown here is derived from an EMBL/GenBank/DDBJ whole genome shotgun (WGS) entry which is preliminary data.</text>
</comment>
<evidence type="ECO:0000313" key="2">
    <source>
        <dbReference type="Proteomes" id="UP000325081"/>
    </source>
</evidence>
<dbReference type="Proteomes" id="UP000325081">
    <property type="component" value="Unassembled WGS sequence"/>
</dbReference>
<feature type="non-terminal residue" evidence="1">
    <location>
        <position position="158"/>
    </location>
</feature>
<reference evidence="2" key="1">
    <citation type="journal article" date="2019" name="Curr. Biol.">
        <title>Genome Sequence of Striga asiatica Provides Insight into the Evolution of Plant Parasitism.</title>
        <authorList>
            <person name="Yoshida S."/>
            <person name="Kim S."/>
            <person name="Wafula E.K."/>
            <person name="Tanskanen J."/>
            <person name="Kim Y.M."/>
            <person name="Honaas L."/>
            <person name="Yang Z."/>
            <person name="Spallek T."/>
            <person name="Conn C.E."/>
            <person name="Ichihashi Y."/>
            <person name="Cheong K."/>
            <person name="Cui S."/>
            <person name="Der J.P."/>
            <person name="Gundlach H."/>
            <person name="Jiao Y."/>
            <person name="Hori C."/>
            <person name="Ishida J.K."/>
            <person name="Kasahara H."/>
            <person name="Kiba T."/>
            <person name="Kim M.S."/>
            <person name="Koo N."/>
            <person name="Laohavisit A."/>
            <person name="Lee Y.H."/>
            <person name="Lumba S."/>
            <person name="McCourt P."/>
            <person name="Mortimer J.C."/>
            <person name="Mutuku J.M."/>
            <person name="Nomura T."/>
            <person name="Sasaki-Sekimoto Y."/>
            <person name="Seto Y."/>
            <person name="Wang Y."/>
            <person name="Wakatake T."/>
            <person name="Sakakibara H."/>
            <person name="Demura T."/>
            <person name="Yamaguchi S."/>
            <person name="Yoneyama K."/>
            <person name="Manabe R.I."/>
            <person name="Nelson D.C."/>
            <person name="Schulman A.H."/>
            <person name="Timko M.P."/>
            <person name="dePamphilis C.W."/>
            <person name="Choi D."/>
            <person name="Shirasu K."/>
        </authorList>
    </citation>
    <scope>NUCLEOTIDE SEQUENCE [LARGE SCALE GENOMIC DNA]</scope>
    <source>
        <strain evidence="2">cv. UVA1</strain>
    </source>
</reference>
<sequence>VVTSESLSLPLTCRLLPAARSSKVPNSTEIAAPAHRSQVANLASSSLAPDGRCAVHRRRSLREQGLKLASTKPLNGVLRYQGLQSPSVITGKRFKVQPSYLEITLSPVELSAAARRSILEGLATSVPCNCRTRTPVSQVATLSSPALDGRCAVTVAEA</sequence>
<accession>A0A5A7QX38</accession>
<dbReference type="EMBL" id="BKCP01008715">
    <property type="protein sequence ID" value="GER49558.1"/>
    <property type="molecule type" value="Genomic_DNA"/>
</dbReference>